<feature type="transmembrane region" description="Helical" evidence="3">
    <location>
        <begin position="117"/>
        <end position="136"/>
    </location>
</feature>
<proteinExistence type="predicted"/>
<dbReference type="Gene3D" id="1.10.287.130">
    <property type="match status" value="1"/>
</dbReference>
<evidence type="ECO:0000259" key="5">
    <source>
        <dbReference type="SMART" id="SM00388"/>
    </source>
</evidence>
<dbReference type="InterPro" id="IPR000014">
    <property type="entry name" value="PAS"/>
</dbReference>
<comment type="catalytic activity">
    <reaction evidence="1">
        <text>ATP + protein L-histidine = ADP + protein N-phospho-L-histidine.</text>
        <dbReference type="EC" id="2.7.13.3"/>
    </reaction>
</comment>
<reference evidence="6 7" key="1">
    <citation type="submission" date="2019-04" db="EMBL/GenBank/DDBJ databases">
        <authorList>
            <person name="Van Vliet M D."/>
        </authorList>
    </citation>
    <scope>NUCLEOTIDE SEQUENCE [LARGE SCALE GENOMIC DNA]</scope>
    <source>
        <strain evidence="6 7">F21</strain>
    </source>
</reference>
<sequence length="433" mass="47639">MIAEQKTTSWPELTAILLARLGFLWLLVLISMLMPSDDASFYAFMGVAFIITIPYSLWLRSKLRSLQFAPLQFLVDLVLVTGLVYFTGGIQSDLTLLYPLVILTAGIVAPPKQAAEITVLGIIIYVLMATVLSQNLVVEYVPIGGTMAHDASKASLFLRVILFAAFGAVSIYVAKRCDYIHTHENDLQRTTHLFLNSSPAPTLMLDPEGSILGANGAACEMLNRSQEALCTIKFIDLCTSGKQPIAEVHGKSVYLSRENKPSLPVTYRTADIKLLETALLGNKGRKSKAVDITLLSFNDISESVSLNHQLKQVERITQATRIAGEMAHEIRTPLTAISASVQLLKHYEDKTTASDWLPNSPRRHERSELFAHIEDASVQMNTVIQNFIDFAEFSPQDLLSIIKLDSIGENQGYISHLNTTGRGNTNGQNSDSG</sequence>
<name>A0A6C2UKZ8_9BACT</name>
<dbReference type="CDD" id="cd00130">
    <property type="entry name" value="PAS"/>
    <property type="match status" value="1"/>
</dbReference>
<dbReference type="InterPro" id="IPR003661">
    <property type="entry name" value="HisK_dim/P_dom"/>
</dbReference>
<dbReference type="CDD" id="cd00082">
    <property type="entry name" value="HisKA"/>
    <property type="match status" value="1"/>
</dbReference>
<accession>A0A6C2UKZ8</accession>
<dbReference type="Gene3D" id="3.30.450.20">
    <property type="entry name" value="PAS domain"/>
    <property type="match status" value="1"/>
</dbReference>
<keyword evidence="3" id="KW-0812">Transmembrane</keyword>
<keyword evidence="3" id="KW-0472">Membrane</keyword>
<dbReference type="SUPFAM" id="SSF47384">
    <property type="entry name" value="Homodimeric domain of signal transducing histidine kinase"/>
    <property type="match status" value="1"/>
</dbReference>
<evidence type="ECO:0000256" key="2">
    <source>
        <dbReference type="ARBA" id="ARBA00012438"/>
    </source>
</evidence>
<feature type="transmembrane region" description="Helical" evidence="3">
    <location>
        <begin position="156"/>
        <end position="174"/>
    </location>
</feature>
<feature type="transmembrane region" description="Helical" evidence="3">
    <location>
        <begin position="39"/>
        <end position="59"/>
    </location>
</feature>
<keyword evidence="3" id="KW-1133">Transmembrane helix</keyword>
<keyword evidence="7" id="KW-1185">Reference proteome</keyword>
<evidence type="ECO:0000256" key="3">
    <source>
        <dbReference type="SAM" id="Phobius"/>
    </source>
</evidence>
<dbReference type="SMART" id="SM00388">
    <property type="entry name" value="HisKA"/>
    <property type="match status" value="1"/>
</dbReference>
<evidence type="ECO:0000313" key="7">
    <source>
        <dbReference type="Proteomes" id="UP000346198"/>
    </source>
</evidence>
<dbReference type="RefSeq" id="WP_136061526.1">
    <property type="nucleotide sequence ID" value="NZ_CAAHFH010000001.1"/>
</dbReference>
<dbReference type="InterPro" id="IPR013767">
    <property type="entry name" value="PAS_fold"/>
</dbReference>
<gene>
    <name evidence="6" type="ORF">SCARR_02141</name>
</gene>
<organism evidence="6 7">
    <name type="scientific">Pontiella sulfatireligans</name>
    <dbReference type="NCBI Taxonomy" id="2750658"/>
    <lineage>
        <taxon>Bacteria</taxon>
        <taxon>Pseudomonadati</taxon>
        <taxon>Kiritimatiellota</taxon>
        <taxon>Kiritimatiellia</taxon>
        <taxon>Kiritimatiellales</taxon>
        <taxon>Pontiellaceae</taxon>
        <taxon>Pontiella</taxon>
    </lineage>
</organism>
<dbReference type="InterPro" id="IPR035965">
    <property type="entry name" value="PAS-like_dom_sf"/>
</dbReference>
<feature type="transmembrane region" description="Helical" evidence="3">
    <location>
        <begin position="12"/>
        <end position="33"/>
    </location>
</feature>
<dbReference type="InterPro" id="IPR036097">
    <property type="entry name" value="HisK_dim/P_sf"/>
</dbReference>
<dbReference type="SUPFAM" id="SSF55785">
    <property type="entry name" value="PYP-like sensor domain (PAS domain)"/>
    <property type="match status" value="1"/>
</dbReference>
<dbReference type="GO" id="GO:0006355">
    <property type="term" value="P:regulation of DNA-templated transcription"/>
    <property type="evidence" value="ECO:0007669"/>
    <property type="project" value="InterPro"/>
</dbReference>
<dbReference type="Proteomes" id="UP000346198">
    <property type="component" value="Unassembled WGS sequence"/>
</dbReference>
<dbReference type="EC" id="2.7.13.3" evidence="2"/>
<feature type="transmembrane region" description="Helical" evidence="3">
    <location>
        <begin position="94"/>
        <end position="110"/>
    </location>
</feature>
<dbReference type="GO" id="GO:0000155">
    <property type="term" value="F:phosphorelay sensor kinase activity"/>
    <property type="evidence" value="ECO:0007669"/>
    <property type="project" value="InterPro"/>
</dbReference>
<feature type="transmembrane region" description="Helical" evidence="3">
    <location>
        <begin position="71"/>
        <end position="88"/>
    </location>
</feature>
<dbReference type="EMBL" id="CAAHFH010000001">
    <property type="protein sequence ID" value="VGO20081.1"/>
    <property type="molecule type" value="Genomic_DNA"/>
</dbReference>
<evidence type="ECO:0000259" key="4">
    <source>
        <dbReference type="SMART" id="SM00091"/>
    </source>
</evidence>
<feature type="domain" description="Signal transduction histidine kinase dimerisation/phosphoacceptor" evidence="5">
    <location>
        <begin position="318"/>
        <end position="396"/>
    </location>
</feature>
<dbReference type="Pfam" id="PF00989">
    <property type="entry name" value="PAS"/>
    <property type="match status" value="1"/>
</dbReference>
<dbReference type="SMART" id="SM00091">
    <property type="entry name" value="PAS"/>
    <property type="match status" value="1"/>
</dbReference>
<feature type="domain" description="PAS" evidence="4">
    <location>
        <begin position="189"/>
        <end position="254"/>
    </location>
</feature>
<evidence type="ECO:0000256" key="1">
    <source>
        <dbReference type="ARBA" id="ARBA00000085"/>
    </source>
</evidence>
<dbReference type="Pfam" id="PF00512">
    <property type="entry name" value="HisKA"/>
    <property type="match status" value="1"/>
</dbReference>
<evidence type="ECO:0000313" key="6">
    <source>
        <dbReference type="EMBL" id="VGO20081.1"/>
    </source>
</evidence>
<dbReference type="AlphaFoldDB" id="A0A6C2UKZ8"/>
<protein>
    <recommendedName>
        <fullName evidence="2">histidine kinase</fullName>
        <ecNumber evidence="2">2.7.13.3</ecNumber>
    </recommendedName>
</protein>